<name>E4ZIJ3_LEPMJ</name>
<proteinExistence type="predicted"/>
<sequence length="183" mass="20094">MATDDLSIPTHTAISPAPRDIAKIQQQEKSNILPSFTASTAFRLGTALRTRLLTFPSPCVISITTPSTPPHILFHSVTADGTTLDNDYWVARKRNSVVRWGVSTWQLHNKYEGDENKFKARAGLGDRAAEYAIHGGGVPVFVKGVDGFVAVCVVSGLKQWDDHQVVIEELAKLKEELERPGTQ</sequence>
<dbReference type="RefSeq" id="XP_003834379.1">
    <property type="nucleotide sequence ID" value="XM_003834331.1"/>
</dbReference>
<accession>E4ZIJ3</accession>
<dbReference type="Pfam" id="PF03928">
    <property type="entry name" value="HbpS-like"/>
    <property type="match status" value="1"/>
</dbReference>
<evidence type="ECO:0000313" key="2">
    <source>
        <dbReference type="Proteomes" id="UP000002668"/>
    </source>
</evidence>
<protein>
    <recommendedName>
        <fullName evidence="3">DUF967 domain protein</fullName>
    </recommendedName>
</protein>
<dbReference type="GeneID" id="13284017"/>
<dbReference type="STRING" id="985895.E4ZIJ3"/>
<dbReference type="PANTHER" id="PTHR28255">
    <property type="match status" value="1"/>
</dbReference>
<dbReference type="InterPro" id="IPR010371">
    <property type="entry name" value="YBR137W-like"/>
</dbReference>
<organism evidence="2">
    <name type="scientific">Leptosphaeria maculans (strain JN3 / isolate v23.1.3 / race Av1-4-5-6-7-8)</name>
    <name type="common">Blackleg fungus</name>
    <name type="synonym">Phoma lingam</name>
    <dbReference type="NCBI Taxonomy" id="985895"/>
    <lineage>
        <taxon>Eukaryota</taxon>
        <taxon>Fungi</taxon>
        <taxon>Dikarya</taxon>
        <taxon>Ascomycota</taxon>
        <taxon>Pezizomycotina</taxon>
        <taxon>Dothideomycetes</taxon>
        <taxon>Pleosporomycetidae</taxon>
        <taxon>Pleosporales</taxon>
        <taxon>Pleosporineae</taxon>
        <taxon>Leptosphaeriaceae</taxon>
        <taxon>Plenodomus</taxon>
        <taxon>Plenodomus lingam/Leptosphaeria maculans species complex</taxon>
    </lineage>
</organism>
<dbReference type="InParanoid" id="E4ZIJ3"/>
<evidence type="ECO:0000313" key="1">
    <source>
        <dbReference type="EMBL" id="CBX91014.1"/>
    </source>
</evidence>
<dbReference type="SUPFAM" id="SSF143744">
    <property type="entry name" value="GlcG-like"/>
    <property type="match status" value="1"/>
</dbReference>
<dbReference type="EMBL" id="FP929065">
    <property type="protein sequence ID" value="CBX91014.1"/>
    <property type="molecule type" value="Genomic_DNA"/>
</dbReference>
<evidence type="ECO:0008006" key="3">
    <source>
        <dbReference type="Google" id="ProtNLM"/>
    </source>
</evidence>
<dbReference type="FunCoup" id="E4ZIJ3">
    <property type="interactions" value="17"/>
</dbReference>
<dbReference type="InterPro" id="IPR038084">
    <property type="entry name" value="PduO/GlcC-like_sf"/>
</dbReference>
<dbReference type="eggNOG" id="ENOG502S03S">
    <property type="taxonomic scope" value="Eukaryota"/>
</dbReference>
<dbReference type="VEuPathDB" id="FungiDB:LEMA_P060480.1"/>
<dbReference type="GO" id="GO:0006620">
    <property type="term" value="P:post-translational protein targeting to endoplasmic reticulum membrane"/>
    <property type="evidence" value="ECO:0007669"/>
    <property type="project" value="TreeGrafter"/>
</dbReference>
<gene>
    <name evidence="1" type="ORF">LEMA_P060480.1</name>
</gene>
<dbReference type="Gene3D" id="3.30.450.150">
    <property type="entry name" value="Haem-degrading domain"/>
    <property type="match status" value="1"/>
</dbReference>
<reference evidence="2" key="1">
    <citation type="journal article" date="2011" name="Nat. Commun.">
        <title>Effector diversification within compartments of the Leptosphaeria maculans genome affected by Repeat-Induced Point mutations.</title>
        <authorList>
            <person name="Rouxel T."/>
            <person name="Grandaubert J."/>
            <person name="Hane J.K."/>
            <person name="Hoede C."/>
            <person name="van de Wouw A.P."/>
            <person name="Couloux A."/>
            <person name="Dominguez V."/>
            <person name="Anthouard V."/>
            <person name="Bally P."/>
            <person name="Bourras S."/>
            <person name="Cozijnsen A.J."/>
            <person name="Ciuffetti L.M."/>
            <person name="Degrave A."/>
            <person name="Dilmaghani A."/>
            <person name="Duret L."/>
            <person name="Fudal I."/>
            <person name="Goodwin S.B."/>
            <person name="Gout L."/>
            <person name="Glaser N."/>
            <person name="Linglin J."/>
            <person name="Kema G.H.J."/>
            <person name="Lapalu N."/>
            <person name="Lawrence C.B."/>
            <person name="May K."/>
            <person name="Meyer M."/>
            <person name="Ollivier B."/>
            <person name="Poulain J."/>
            <person name="Schoch C.L."/>
            <person name="Simon A."/>
            <person name="Spatafora J.W."/>
            <person name="Stachowiak A."/>
            <person name="Turgeon B.G."/>
            <person name="Tyler B.M."/>
            <person name="Vincent D."/>
            <person name="Weissenbach J."/>
            <person name="Amselem J."/>
            <person name="Quesneville H."/>
            <person name="Oliver R.P."/>
            <person name="Wincker P."/>
            <person name="Balesdent M.-H."/>
            <person name="Howlett B.J."/>
        </authorList>
    </citation>
    <scope>NUCLEOTIDE SEQUENCE [LARGE SCALE GENOMIC DNA]</scope>
    <source>
        <strain evidence="2">JN3 / isolate v23.1.3 / race Av1-4-5-6-7-8</strain>
    </source>
</reference>
<dbReference type="GO" id="GO:0072380">
    <property type="term" value="C:TRC complex"/>
    <property type="evidence" value="ECO:0007669"/>
    <property type="project" value="TreeGrafter"/>
</dbReference>
<dbReference type="Proteomes" id="UP000002668">
    <property type="component" value="Genome"/>
</dbReference>
<dbReference type="AlphaFoldDB" id="E4ZIJ3"/>
<dbReference type="PANTHER" id="PTHR28255:SF1">
    <property type="entry name" value="UPF0303 PROTEIN YBR137W"/>
    <property type="match status" value="1"/>
</dbReference>
<dbReference type="OMA" id="AWIDRKR"/>
<dbReference type="OrthoDB" id="2209940at2759"/>
<keyword evidence="2" id="KW-1185">Reference proteome</keyword>
<dbReference type="InterPro" id="IPR005624">
    <property type="entry name" value="PduO/GlcC-like"/>
</dbReference>
<dbReference type="HOGENOM" id="CLU_101036_1_0_1"/>